<comment type="caution">
    <text evidence="1">The sequence shown here is derived from an EMBL/GenBank/DDBJ whole genome shotgun (WGS) entry which is preliminary data.</text>
</comment>
<gene>
    <name evidence="1" type="ORF">JYU34_012839</name>
</gene>
<protein>
    <submittedName>
        <fullName evidence="1">Uncharacterized protein</fullName>
    </submittedName>
</protein>
<reference evidence="1 2" key="1">
    <citation type="submission" date="2021-06" db="EMBL/GenBank/DDBJ databases">
        <title>A haploid diamondback moth (Plutella xylostella L.) genome assembly resolves 31 chromosomes and identifies a diamide resistance mutation.</title>
        <authorList>
            <person name="Ward C.M."/>
            <person name="Perry K.D."/>
            <person name="Baker G."/>
            <person name="Powis K."/>
            <person name="Heckel D.G."/>
            <person name="Baxter S.W."/>
        </authorList>
    </citation>
    <scope>NUCLEOTIDE SEQUENCE [LARGE SCALE GENOMIC DNA]</scope>
    <source>
        <strain evidence="1 2">LV</strain>
        <tissue evidence="1">Single pupa</tissue>
    </source>
</reference>
<dbReference type="Proteomes" id="UP000823941">
    <property type="component" value="Chromosome 17"/>
</dbReference>
<proteinExistence type="predicted"/>
<keyword evidence="2" id="KW-1185">Reference proteome</keyword>
<accession>A0ABQ7QC94</accession>
<organism evidence="1 2">
    <name type="scientific">Plutella xylostella</name>
    <name type="common">Diamondback moth</name>
    <name type="synonym">Plutella maculipennis</name>
    <dbReference type="NCBI Taxonomy" id="51655"/>
    <lineage>
        <taxon>Eukaryota</taxon>
        <taxon>Metazoa</taxon>
        <taxon>Ecdysozoa</taxon>
        <taxon>Arthropoda</taxon>
        <taxon>Hexapoda</taxon>
        <taxon>Insecta</taxon>
        <taxon>Pterygota</taxon>
        <taxon>Neoptera</taxon>
        <taxon>Endopterygota</taxon>
        <taxon>Lepidoptera</taxon>
        <taxon>Glossata</taxon>
        <taxon>Ditrysia</taxon>
        <taxon>Yponomeutoidea</taxon>
        <taxon>Plutellidae</taxon>
        <taxon>Plutella</taxon>
    </lineage>
</organism>
<evidence type="ECO:0000313" key="1">
    <source>
        <dbReference type="EMBL" id="KAG7302856.1"/>
    </source>
</evidence>
<name>A0ABQ7QC94_PLUXY</name>
<dbReference type="EMBL" id="JAHIBW010000017">
    <property type="protein sequence ID" value="KAG7302856.1"/>
    <property type="molecule type" value="Genomic_DNA"/>
</dbReference>
<sequence>MGDILPDIKPCSALNTPHYLTRQPVGLDRKPIQAEARNSKSTRHYIKAIRAV</sequence>
<evidence type="ECO:0000313" key="2">
    <source>
        <dbReference type="Proteomes" id="UP000823941"/>
    </source>
</evidence>